<comment type="similarity">
    <text evidence="2">Belongs to the GPAT/DAPAT family.</text>
</comment>
<keyword evidence="3" id="KW-0808">Transferase</keyword>
<dbReference type="SMART" id="SM00563">
    <property type="entry name" value="PlsC"/>
    <property type="match status" value="1"/>
</dbReference>
<keyword evidence="5" id="KW-0012">Acyltransferase</keyword>
<dbReference type="PANTHER" id="PTHR12563">
    <property type="entry name" value="GLYCEROL-3-PHOSPHATE ACYLTRANSFERASE"/>
    <property type="match status" value="1"/>
</dbReference>
<keyword evidence="8" id="KW-1185">Reference proteome</keyword>
<dbReference type="InterPro" id="IPR045520">
    <property type="entry name" value="GPAT/DHAPAT_C"/>
</dbReference>
<dbReference type="InParanoid" id="A0A6L2QAS6"/>
<comment type="caution">
    <text evidence="7">The sequence shown here is derived from an EMBL/GenBank/DDBJ whole genome shotgun (WGS) entry which is preliminary data.</text>
</comment>
<dbReference type="AlphaFoldDB" id="A0A6L2QAS6"/>
<dbReference type="GO" id="GO:0019432">
    <property type="term" value="P:triglyceride biosynthetic process"/>
    <property type="evidence" value="ECO:0007669"/>
    <property type="project" value="TreeGrafter"/>
</dbReference>
<evidence type="ECO:0000256" key="4">
    <source>
        <dbReference type="ARBA" id="ARBA00023136"/>
    </source>
</evidence>
<dbReference type="InterPro" id="IPR002123">
    <property type="entry name" value="Plipid/glycerol_acylTrfase"/>
</dbReference>
<evidence type="ECO:0000256" key="1">
    <source>
        <dbReference type="ARBA" id="ARBA00004184"/>
    </source>
</evidence>
<evidence type="ECO:0000256" key="5">
    <source>
        <dbReference type="ARBA" id="ARBA00023315"/>
    </source>
</evidence>
<dbReference type="Pfam" id="PF01553">
    <property type="entry name" value="Acyltransferase"/>
    <property type="match status" value="1"/>
</dbReference>
<dbReference type="CDD" id="cd07993">
    <property type="entry name" value="LPLAT_DHAPAT-like"/>
    <property type="match status" value="1"/>
</dbReference>
<evidence type="ECO:0000313" key="8">
    <source>
        <dbReference type="Proteomes" id="UP000502823"/>
    </source>
</evidence>
<evidence type="ECO:0000256" key="2">
    <source>
        <dbReference type="ARBA" id="ARBA00007937"/>
    </source>
</evidence>
<organism evidence="7 8">
    <name type="scientific">Coptotermes formosanus</name>
    <name type="common">Formosan subterranean termite</name>
    <dbReference type="NCBI Taxonomy" id="36987"/>
    <lineage>
        <taxon>Eukaryota</taxon>
        <taxon>Metazoa</taxon>
        <taxon>Ecdysozoa</taxon>
        <taxon>Arthropoda</taxon>
        <taxon>Hexapoda</taxon>
        <taxon>Insecta</taxon>
        <taxon>Pterygota</taxon>
        <taxon>Neoptera</taxon>
        <taxon>Polyneoptera</taxon>
        <taxon>Dictyoptera</taxon>
        <taxon>Blattodea</taxon>
        <taxon>Blattoidea</taxon>
        <taxon>Termitoidae</taxon>
        <taxon>Rhinotermitidae</taxon>
        <taxon>Coptotermes</taxon>
    </lineage>
</organism>
<feature type="domain" description="Phospholipid/glycerol acyltransferase" evidence="6">
    <location>
        <begin position="187"/>
        <end position="316"/>
    </location>
</feature>
<dbReference type="GO" id="GO:0008611">
    <property type="term" value="P:ether lipid biosynthetic process"/>
    <property type="evidence" value="ECO:0007669"/>
    <property type="project" value="TreeGrafter"/>
</dbReference>
<dbReference type="InterPro" id="IPR022284">
    <property type="entry name" value="GPAT/DHAPAT"/>
</dbReference>
<protein>
    <recommendedName>
        <fullName evidence="6">Phospholipid/glycerol acyltransferase domain-containing protein</fullName>
    </recommendedName>
</protein>
<dbReference type="InterPro" id="IPR041728">
    <property type="entry name" value="GPAT/DHAPAT_LPLAT"/>
</dbReference>
<dbReference type="SUPFAM" id="SSF69593">
    <property type="entry name" value="Glycerol-3-phosphate (1)-acyltransferase"/>
    <property type="match status" value="1"/>
</dbReference>
<accession>A0A6L2QAS6</accession>
<dbReference type="GO" id="GO:0016287">
    <property type="term" value="F:glycerone-phosphate O-acyltransferase activity"/>
    <property type="evidence" value="ECO:0007669"/>
    <property type="project" value="TreeGrafter"/>
</dbReference>
<dbReference type="PANTHER" id="PTHR12563:SF17">
    <property type="entry name" value="DIHYDROXYACETONE PHOSPHATE ACYLTRANSFERASE"/>
    <property type="match status" value="1"/>
</dbReference>
<reference evidence="8" key="1">
    <citation type="submission" date="2020-01" db="EMBL/GenBank/DDBJ databases">
        <title>Draft genome sequence of the Termite Coptotermes fromosanus.</title>
        <authorList>
            <person name="Itakura S."/>
            <person name="Yosikawa Y."/>
            <person name="Umezawa K."/>
        </authorList>
    </citation>
    <scope>NUCLEOTIDE SEQUENCE [LARGE SCALE GENOMIC DNA]</scope>
</reference>
<dbReference type="GO" id="GO:0008654">
    <property type="term" value="P:phospholipid biosynthetic process"/>
    <property type="evidence" value="ECO:0007669"/>
    <property type="project" value="TreeGrafter"/>
</dbReference>
<dbReference type="Pfam" id="PF19277">
    <property type="entry name" value="GPAT_C"/>
    <property type="match status" value="1"/>
</dbReference>
<keyword evidence="4" id="KW-0472">Membrane</keyword>
<dbReference type="EMBL" id="BLKM01002677">
    <property type="protein sequence ID" value="GFG40832.1"/>
    <property type="molecule type" value="Genomic_DNA"/>
</dbReference>
<dbReference type="GO" id="GO:0004366">
    <property type="term" value="F:glycerol-3-phosphate O-acyltransferase activity"/>
    <property type="evidence" value="ECO:0007669"/>
    <property type="project" value="TreeGrafter"/>
</dbReference>
<dbReference type="GO" id="GO:0005778">
    <property type="term" value="C:peroxisomal membrane"/>
    <property type="evidence" value="ECO:0007669"/>
    <property type="project" value="TreeGrafter"/>
</dbReference>
<dbReference type="OrthoDB" id="10255570at2759"/>
<dbReference type="GO" id="GO:0031966">
    <property type="term" value="C:mitochondrial membrane"/>
    <property type="evidence" value="ECO:0007669"/>
    <property type="project" value="TreeGrafter"/>
</dbReference>
<evidence type="ECO:0000313" key="7">
    <source>
        <dbReference type="EMBL" id="GFG40832.1"/>
    </source>
</evidence>
<evidence type="ECO:0000256" key="3">
    <source>
        <dbReference type="ARBA" id="ARBA00022679"/>
    </source>
</evidence>
<sequence>MLQYHADSVSIVCAVKCATTVGVNAYGEATGTRDCKVSCGNLTIVPGVKEIKNMEFETTRSLLAFKDILLDRYGTSDFMWMSQGWQPHVAYLHTLKTNPQKIKRDVLQSPRVQHVIEKASEEEHVPKEELCKTVKSILDEIGYNRQMPVIRWLGLLLLKVLKRTCSSLYVNETSINRVLSMMGDNPVIFAPSHRSYGDFILMSYVCFHYKIEIPAIAAGMDFHSMWLMGRVLRDCCAFFMRRSFGSDKLYWTIFSEYVQKLVTDGEAPVEFFIEGTRSRTAKSLMPKFGFLSMTLVPFLTGRVPDITIVPINISYDRTLEEVLFAYELLGVPKPKESTSGLIKALNMLNERYGKVHIDFAEPMSVRDLFQSSGLHRVQPTPESPQVQHTLSADEMAFCVELAHRVVQQQRCHSVISAFNLISIILNNSVLEGTGPPPVNEVVANVSWLKSVMEMLGALIDIQGGPAGVEAAVKNAIAVHNSLVTLTPTNHLKLVKVHTAAYKTDPAKLKGHSLSEQTMDVAVPMVMLQHYLNPCLHYLIGPAMVTLIMWHLDDAVEVSKEDVFRKFIFLRSLFAYEFALCAAWAEKEFEDSVKQLEVLSVVEPVSSDRLKLGNHRKLQILLLNLLQPFLEGYLTVCQLLHQTASAPCSERKLLKSTQKKVEELLTSGVILHPYSLSLDMHASALQALTSLRAVNRLKRNGVVEYQAQTRKLLEVTQKLGVSNSLNYCPKYMKSCVMWIDPYKYHQLLMILAFPVKMNITLTKKKMHKEICASLSSSTFCKACGNIYGISNLPQSFHDSKTLELHTTGLGIAVHALDSLFADAHLCC</sequence>
<name>A0A6L2QAS6_COPFO</name>
<dbReference type="GO" id="GO:0006631">
    <property type="term" value="P:fatty acid metabolic process"/>
    <property type="evidence" value="ECO:0007669"/>
    <property type="project" value="TreeGrafter"/>
</dbReference>
<gene>
    <name evidence="7" type="ORF">Cfor_05331</name>
</gene>
<proteinExistence type="inferred from homology"/>
<evidence type="ECO:0000259" key="6">
    <source>
        <dbReference type="SMART" id="SM00563"/>
    </source>
</evidence>
<dbReference type="Proteomes" id="UP000502823">
    <property type="component" value="Unassembled WGS sequence"/>
</dbReference>
<comment type="subcellular location">
    <subcellularLocation>
        <location evidence="1">Endomembrane system</location>
        <topology evidence="1">Peripheral membrane protein</topology>
    </subcellularLocation>
</comment>
<dbReference type="GO" id="GO:0012505">
    <property type="term" value="C:endomembrane system"/>
    <property type="evidence" value="ECO:0007669"/>
    <property type="project" value="UniProtKB-SubCell"/>
</dbReference>
<dbReference type="FunCoup" id="A0A6L2QAS6">
    <property type="interactions" value="1244"/>
</dbReference>